<evidence type="ECO:0000313" key="2">
    <source>
        <dbReference type="EMBL" id="CAE7532849.1"/>
    </source>
</evidence>
<dbReference type="EMBL" id="CAJNIZ010031824">
    <property type="protein sequence ID" value="CAE7532849.1"/>
    <property type="molecule type" value="Genomic_DNA"/>
</dbReference>
<sequence>MLRSCCSALGLLLGLLSAHPASAVRAIVQVKQCGYKSLLEAKVTEVKGGVKVKVCGEEVALQKEQTQTDAWRFLNWWDPAQKGEKLSDEDLKTLDDYLGDYQFSRPMGQIGHGMLPPNFEGFHIFQGTTSAMVQGIFKFEVSLGNALNRLPSMGTAQLYRGGWTSSEQLKEMQAALAAGSAISFPWFQSTTTDDSHAYKFMGRKSEPATCANDCIGKGEAFPTYLTFETCYGKNVTEWNAAEMEWLLLPGLRFKLASITKVINDPWQEATPKDMAEWLGQSHTMPTKDWSREGKMTYGPWPDIADAVLAHSIDGPAFIKWFKNRSFPEPYVKGKWDESEYLYSDKHMEFQYAAYTRYKLPRISTRIGAGPNTVEYYYRINLQDAEPC</sequence>
<keyword evidence="3" id="KW-1185">Reference proteome</keyword>
<reference evidence="2" key="1">
    <citation type="submission" date="2021-02" db="EMBL/GenBank/DDBJ databases">
        <authorList>
            <person name="Dougan E. K."/>
            <person name="Rhodes N."/>
            <person name="Thang M."/>
            <person name="Chan C."/>
        </authorList>
    </citation>
    <scope>NUCLEOTIDE SEQUENCE</scope>
</reference>
<proteinExistence type="predicted"/>
<evidence type="ECO:0000256" key="1">
    <source>
        <dbReference type="SAM" id="SignalP"/>
    </source>
</evidence>
<comment type="caution">
    <text evidence="2">The sequence shown here is derived from an EMBL/GenBank/DDBJ whole genome shotgun (WGS) entry which is preliminary data.</text>
</comment>
<dbReference type="Proteomes" id="UP000649617">
    <property type="component" value="Unassembled WGS sequence"/>
</dbReference>
<dbReference type="AlphaFoldDB" id="A0A812TH73"/>
<dbReference type="OrthoDB" id="413048at2759"/>
<accession>A0A812TH73</accession>
<feature type="signal peptide" evidence="1">
    <location>
        <begin position="1"/>
        <end position="23"/>
    </location>
</feature>
<feature type="chain" id="PRO_5032732288" evidence="1">
    <location>
        <begin position="24"/>
        <end position="387"/>
    </location>
</feature>
<evidence type="ECO:0000313" key="3">
    <source>
        <dbReference type="Proteomes" id="UP000649617"/>
    </source>
</evidence>
<dbReference type="Gene3D" id="3.90.176.10">
    <property type="entry name" value="Toxin ADP-ribosyltransferase, Chain A, domain 1"/>
    <property type="match status" value="1"/>
</dbReference>
<organism evidence="2 3">
    <name type="scientific">Symbiodinium pilosum</name>
    <name type="common">Dinoflagellate</name>
    <dbReference type="NCBI Taxonomy" id="2952"/>
    <lineage>
        <taxon>Eukaryota</taxon>
        <taxon>Sar</taxon>
        <taxon>Alveolata</taxon>
        <taxon>Dinophyceae</taxon>
        <taxon>Suessiales</taxon>
        <taxon>Symbiodiniaceae</taxon>
        <taxon>Symbiodinium</taxon>
    </lineage>
</organism>
<dbReference type="SUPFAM" id="SSF56399">
    <property type="entry name" value="ADP-ribosylation"/>
    <property type="match status" value="1"/>
</dbReference>
<keyword evidence="1" id="KW-0732">Signal</keyword>
<protein>
    <submittedName>
        <fullName evidence="2">ClpC protein</fullName>
    </submittedName>
</protein>
<gene>
    <name evidence="2" type="primary">clpC</name>
    <name evidence="2" type="ORF">SPIL2461_LOCUS14047</name>
</gene>
<name>A0A812TH73_SYMPI</name>